<keyword evidence="2" id="KW-1185">Reference proteome</keyword>
<dbReference type="OrthoDB" id="6767500at2759"/>
<gene>
    <name evidence="1" type="ORF">PSYICH_LOCUS8358</name>
</gene>
<sequence>MADHKCPHDENRKKVCAPCGKKITCGTKKLEYFLINERHLNLVKKFVNPDYNLCDSKFPVSICDTCRRTLNDYDKNNSTRPLPKMPNYEDLLLPKATRTTQDTCNCYICLTGRFKAHTKIITGRGAMRNFETVIDSSNGLNGASRIDKLPCKMKSDQEKSIMNVCKICFQEFGRGKVHPCGSASVVRDNFQNLIISKLPQKQQEQVASHIINQKIESAGATTRTNATLELSTSGSKSRITINPASSSQVTFSSETLDNFQDNIGASQKQMKQVTNLLRSSAGKKSVPVYFSKHTSERSKLLEEIYHNSMLEFDIEGSKAKEQRPVIWANASELLDAVVEKRIIIGNVVVKIMADGGQGFFKICMTVLPEDYFCENYEVSEKKRKLYAEGGSVGVKPKLCSVNRLLMMCTVPNIKESYDNCKLKINDISFKFVCDFKLLLIINGQQTATSSHPCPFCFVSLKTLRNCQQLDTIERTSECNDQNSDSEIDDSDQPLRLKTYGDLKKDYKMFLSAGNAKKFAKHYHSTINPPLFIENDDRLVIEKCVIPELHILQGFTNHLFWKGLVPLLGREKALVWALKVQVISKNYHGEVFEGNACRKLLKNADKLNDQDIYGHVGYFKILPFIQAFKEMNKLVDCCFSTGPVYSDIEPRVNELRRAFLATGISETLKIHVLTRHLTDCLEFLSGFGLGDWSEQAGESVHHEFLKFCIDIR</sequence>
<proteinExistence type="predicted"/>
<evidence type="ECO:0000313" key="1">
    <source>
        <dbReference type="EMBL" id="CAH1107748.1"/>
    </source>
</evidence>
<dbReference type="PANTHER" id="PTHR31424">
    <property type="entry name" value="PROTEIN CBG23806"/>
    <property type="match status" value="1"/>
</dbReference>
<dbReference type="AlphaFoldDB" id="A0A9P0GC23"/>
<reference evidence="1" key="1">
    <citation type="submission" date="2022-01" db="EMBL/GenBank/DDBJ databases">
        <authorList>
            <person name="King R."/>
        </authorList>
    </citation>
    <scope>NUCLEOTIDE SEQUENCE</scope>
</reference>
<organism evidence="1 2">
    <name type="scientific">Psylliodes chrysocephalus</name>
    <dbReference type="NCBI Taxonomy" id="3402493"/>
    <lineage>
        <taxon>Eukaryota</taxon>
        <taxon>Metazoa</taxon>
        <taxon>Ecdysozoa</taxon>
        <taxon>Arthropoda</taxon>
        <taxon>Hexapoda</taxon>
        <taxon>Insecta</taxon>
        <taxon>Pterygota</taxon>
        <taxon>Neoptera</taxon>
        <taxon>Endopterygota</taxon>
        <taxon>Coleoptera</taxon>
        <taxon>Polyphaga</taxon>
        <taxon>Cucujiformia</taxon>
        <taxon>Chrysomeloidea</taxon>
        <taxon>Chrysomelidae</taxon>
        <taxon>Galerucinae</taxon>
        <taxon>Alticini</taxon>
        <taxon>Psylliodes</taxon>
    </lineage>
</organism>
<dbReference type="Proteomes" id="UP001153636">
    <property type="component" value="Chromosome 3"/>
</dbReference>
<evidence type="ECO:0000313" key="2">
    <source>
        <dbReference type="Proteomes" id="UP001153636"/>
    </source>
</evidence>
<dbReference type="EMBL" id="OV651815">
    <property type="protein sequence ID" value="CAH1107748.1"/>
    <property type="molecule type" value="Genomic_DNA"/>
</dbReference>
<dbReference type="PANTHER" id="PTHR31424:SF3">
    <property type="entry name" value="RING-TYPE DOMAIN-CONTAINING PROTEIN"/>
    <property type="match status" value="1"/>
</dbReference>
<protein>
    <submittedName>
        <fullName evidence="1">Uncharacterized protein</fullName>
    </submittedName>
</protein>
<name>A0A9P0GC23_9CUCU</name>
<accession>A0A9P0GC23</accession>